<sequence length="100" mass="10752">MANRRYVHPGQSQVIGRDRRDYKAMNTATAGISVAGFDTAPRQHAADGSAKEAKKTFKDLRGTFTEEQMKIETSRCLGCGAAGNAPAAVAKLVTKKIARK</sequence>
<reference evidence="1" key="1">
    <citation type="journal article" date="2013" name="Environ. Microbiol.">
        <title>Microbiota from the distal guts of lean and obese adolescents exhibit partial functional redundancy besides clear differences in community structure.</title>
        <authorList>
            <person name="Ferrer M."/>
            <person name="Ruiz A."/>
            <person name="Lanza F."/>
            <person name="Haange S.B."/>
            <person name="Oberbach A."/>
            <person name="Till H."/>
            <person name="Bargiela R."/>
            <person name="Campoy C."/>
            <person name="Segura M.T."/>
            <person name="Richter M."/>
            <person name="von Bergen M."/>
            <person name="Seifert J."/>
            <person name="Suarez A."/>
        </authorList>
    </citation>
    <scope>NUCLEOTIDE SEQUENCE</scope>
</reference>
<dbReference type="AlphaFoldDB" id="K1SWP3"/>
<comment type="caution">
    <text evidence="1">The sequence shown here is derived from an EMBL/GenBank/DDBJ whole genome shotgun (WGS) entry which is preliminary data.</text>
</comment>
<protein>
    <submittedName>
        <fullName evidence="1">Pyridine nucleotide-disulfide oxidoreductase family protein</fullName>
    </submittedName>
</protein>
<organism evidence="1">
    <name type="scientific">human gut metagenome</name>
    <dbReference type="NCBI Taxonomy" id="408170"/>
    <lineage>
        <taxon>unclassified sequences</taxon>
        <taxon>metagenomes</taxon>
        <taxon>organismal metagenomes</taxon>
    </lineage>
</organism>
<name>K1SWP3_9ZZZZ</name>
<proteinExistence type="predicted"/>
<accession>K1SWP3</accession>
<evidence type="ECO:0000313" key="1">
    <source>
        <dbReference type="EMBL" id="EKC65042.1"/>
    </source>
</evidence>
<gene>
    <name evidence="1" type="ORF">OBE_06638</name>
</gene>
<dbReference type="EMBL" id="AJWZ01004577">
    <property type="protein sequence ID" value="EKC65042.1"/>
    <property type="molecule type" value="Genomic_DNA"/>
</dbReference>